<keyword evidence="6" id="KW-0406">Ion transport</keyword>
<dbReference type="GO" id="GO:0045259">
    <property type="term" value="C:proton-transporting ATP synthase complex"/>
    <property type="evidence" value="ECO:0007669"/>
    <property type="project" value="UniProtKB-KW"/>
</dbReference>
<reference evidence="12 13" key="1">
    <citation type="submission" date="2019-11" db="EMBL/GenBank/DDBJ databases">
        <title>Strigops habroptila (kakapo) genome, bStrHab1, primary haplotype, v2.</title>
        <authorList>
            <person name="Jarvis E.D."/>
            <person name="Howard J."/>
            <person name="Rhie A."/>
            <person name="Phillippy A."/>
            <person name="Korlach J."/>
            <person name="Digby A."/>
            <person name="Iorns D."/>
            <person name="Eason D."/>
            <person name="Robertson B."/>
            <person name="Raemaekers T."/>
            <person name="Howe K."/>
            <person name="Lewin H."/>
            <person name="Damas J."/>
            <person name="Hastie A."/>
            <person name="Tracey A."/>
            <person name="Chow W."/>
            <person name="Fedrigo O."/>
        </authorList>
    </citation>
    <scope>NUCLEOTIDE SEQUENCE [LARGE SCALE GENOMIC DNA]</scope>
</reference>
<evidence type="ECO:0000313" key="13">
    <source>
        <dbReference type="Proteomes" id="UP000472266"/>
    </source>
</evidence>
<keyword evidence="11" id="KW-1133">Transmembrane helix</keyword>
<dbReference type="PANTHER" id="PTHR16270">
    <property type="entry name" value="HYPOTHETICAL LOC287798"/>
    <property type="match status" value="1"/>
</dbReference>
<feature type="compositionally biased region" description="Basic and acidic residues" evidence="10">
    <location>
        <begin position="255"/>
        <end position="264"/>
    </location>
</feature>
<evidence type="ECO:0000256" key="7">
    <source>
        <dbReference type="ARBA" id="ARBA00023128"/>
    </source>
</evidence>
<keyword evidence="8 11" id="KW-0472">Membrane</keyword>
<evidence type="ECO:0000256" key="6">
    <source>
        <dbReference type="ARBA" id="ARBA00023065"/>
    </source>
</evidence>
<keyword evidence="9" id="KW-0066">ATP synthesis</keyword>
<keyword evidence="11" id="KW-0812">Transmembrane</keyword>
<keyword evidence="7" id="KW-0496">Mitochondrion</keyword>
<dbReference type="Proteomes" id="UP000472266">
    <property type="component" value="Chromosome 17"/>
</dbReference>
<evidence type="ECO:0000256" key="2">
    <source>
        <dbReference type="ARBA" id="ARBA00005895"/>
    </source>
</evidence>
<evidence type="ECO:0000256" key="5">
    <source>
        <dbReference type="ARBA" id="ARBA00022781"/>
    </source>
</evidence>
<protein>
    <submittedName>
        <fullName evidence="12">Uncharacterized protein</fullName>
    </submittedName>
</protein>
<feature type="compositionally biased region" description="Gly residues" evidence="10">
    <location>
        <begin position="155"/>
        <end position="169"/>
    </location>
</feature>
<dbReference type="PANTHER" id="PTHR16270:SF5">
    <property type="entry name" value="HYPOTHETICAL LOC287798"/>
    <property type="match status" value="1"/>
</dbReference>
<feature type="compositionally biased region" description="Low complexity" evidence="10">
    <location>
        <begin position="120"/>
        <end position="140"/>
    </location>
</feature>
<reference evidence="12" key="2">
    <citation type="submission" date="2025-08" db="UniProtKB">
        <authorList>
            <consortium name="Ensembl"/>
        </authorList>
    </citation>
    <scope>IDENTIFICATION</scope>
</reference>
<evidence type="ECO:0000256" key="4">
    <source>
        <dbReference type="ARBA" id="ARBA00022547"/>
    </source>
</evidence>
<feature type="region of interest" description="Disordered" evidence="10">
    <location>
        <begin position="31"/>
        <end position="77"/>
    </location>
</feature>
<gene>
    <name evidence="12" type="primary">MTNAP1</name>
</gene>
<dbReference type="AlphaFoldDB" id="A0A672UNI5"/>
<reference evidence="12" key="3">
    <citation type="submission" date="2025-09" db="UniProtKB">
        <authorList>
            <consortium name="Ensembl"/>
        </authorList>
    </citation>
    <scope>IDENTIFICATION</scope>
</reference>
<feature type="compositionally biased region" description="Low complexity" evidence="10">
    <location>
        <begin position="183"/>
        <end position="192"/>
    </location>
</feature>
<accession>A0A672UNI5</accession>
<evidence type="ECO:0000256" key="11">
    <source>
        <dbReference type="SAM" id="Phobius"/>
    </source>
</evidence>
<evidence type="ECO:0000256" key="8">
    <source>
        <dbReference type="ARBA" id="ARBA00023136"/>
    </source>
</evidence>
<dbReference type="GeneTree" id="ENSGT00940000167290"/>
<feature type="region of interest" description="Disordered" evidence="10">
    <location>
        <begin position="119"/>
        <end position="202"/>
    </location>
</feature>
<keyword evidence="5" id="KW-0375">Hydrogen ion transport</keyword>
<dbReference type="GO" id="GO:1902600">
    <property type="term" value="P:proton transmembrane transport"/>
    <property type="evidence" value="ECO:0007669"/>
    <property type="project" value="UniProtKB-KW"/>
</dbReference>
<dbReference type="Pfam" id="PF10206">
    <property type="entry name" value="WRW"/>
    <property type="match status" value="1"/>
</dbReference>
<dbReference type="GO" id="GO:0031966">
    <property type="term" value="C:mitochondrial membrane"/>
    <property type="evidence" value="ECO:0007669"/>
    <property type="project" value="UniProtKB-SubCell"/>
</dbReference>
<evidence type="ECO:0000256" key="9">
    <source>
        <dbReference type="ARBA" id="ARBA00023310"/>
    </source>
</evidence>
<keyword evidence="13" id="KW-1185">Reference proteome</keyword>
<evidence type="ECO:0000256" key="1">
    <source>
        <dbReference type="ARBA" id="ARBA00004325"/>
    </source>
</evidence>
<dbReference type="InterPro" id="IPR019344">
    <property type="entry name" value="F1F0-ATPsyn_F_prd"/>
</dbReference>
<keyword evidence="3" id="KW-0813">Transport</keyword>
<dbReference type="Ensembl" id="ENSSHBT00005020282.1">
    <property type="protein sequence ID" value="ENSSHBP00005016960.1"/>
    <property type="gene ID" value="ENSSHBG00005014727.1"/>
</dbReference>
<feature type="compositionally biased region" description="Low complexity" evidence="10">
    <location>
        <begin position="62"/>
        <end position="72"/>
    </location>
</feature>
<proteinExistence type="inferred from homology"/>
<evidence type="ECO:0000256" key="3">
    <source>
        <dbReference type="ARBA" id="ARBA00022448"/>
    </source>
</evidence>
<comment type="similarity">
    <text evidence="2">Belongs to the ATPase F chain family.</text>
</comment>
<dbReference type="InParanoid" id="A0A672UNI5"/>
<dbReference type="InterPro" id="IPR037694">
    <property type="entry name" value="MTNAP1"/>
</dbReference>
<dbReference type="GO" id="GO:0006754">
    <property type="term" value="P:ATP biosynthetic process"/>
    <property type="evidence" value="ECO:0007669"/>
    <property type="project" value="UniProtKB-KW"/>
</dbReference>
<evidence type="ECO:0000256" key="10">
    <source>
        <dbReference type="SAM" id="MobiDB-lite"/>
    </source>
</evidence>
<dbReference type="OrthoDB" id="8921675at2759"/>
<comment type="subcellular location">
    <subcellularLocation>
        <location evidence="1">Mitochondrion membrane</location>
    </subcellularLocation>
</comment>
<feature type="region of interest" description="Disordered" evidence="10">
    <location>
        <begin position="239"/>
        <end position="264"/>
    </location>
</feature>
<dbReference type="OMA" id="VIENHRA"/>
<organism evidence="12 13">
    <name type="scientific">Strigops habroptila</name>
    <name type="common">Kakapo</name>
    <dbReference type="NCBI Taxonomy" id="2489341"/>
    <lineage>
        <taxon>Eukaryota</taxon>
        <taxon>Metazoa</taxon>
        <taxon>Chordata</taxon>
        <taxon>Craniata</taxon>
        <taxon>Vertebrata</taxon>
        <taxon>Euteleostomi</taxon>
        <taxon>Archelosauria</taxon>
        <taxon>Archosauria</taxon>
        <taxon>Dinosauria</taxon>
        <taxon>Saurischia</taxon>
        <taxon>Theropoda</taxon>
        <taxon>Coelurosauria</taxon>
        <taxon>Aves</taxon>
        <taxon>Neognathae</taxon>
        <taxon>Neoaves</taxon>
        <taxon>Telluraves</taxon>
        <taxon>Australaves</taxon>
        <taxon>Psittaciformes</taxon>
        <taxon>Psittacidae</taxon>
        <taxon>Strigops</taxon>
    </lineage>
</organism>
<name>A0A672UNI5_STRHB</name>
<keyword evidence="4" id="KW-0138">CF(0)</keyword>
<evidence type="ECO:0000313" key="12">
    <source>
        <dbReference type="Ensembl" id="ENSSHBP00005016960.1"/>
    </source>
</evidence>
<sequence>MASAPAGQERCPHCHKPFKRLRSHLPYCKAAPSAAAGGTGKSGKKPPGPSEEGKKKKKKEAAAAAGQSGGAVAERKVEAAVEELARALDVLPEEVKDVPGDLGRGVEIVIERHRARVVRGESGPAASAGGRGAQRAAPDGTSGAGSSQAGPRSAGAGGKASAGSKGGKGSLKATKPGVVEDAPGGSSSSGPSELVQQEGTGRTVVEEKRVLLEVGVEHKAPLSALHSKNLHLSAAEALRGHSEETSKNYLSSTQKPRESKEQMVSEPILKARRDAELALHQPMLHTFQRHPICLPQAPGGSTQAGALGLEWFPALRPNYDGLSVFPGKPFHEDVGITTKTPTGNFSQGQQGPLLERRLMDVRLGELPLWVTTRDFSLHGLLGGAQRAWNSYYNKYINVKKGGPAGVSMLLAGYCLLSYAWNYQHIKCYRWRKYH</sequence>
<feature type="transmembrane region" description="Helical" evidence="11">
    <location>
        <begin position="404"/>
        <end position="422"/>
    </location>
</feature>